<reference evidence="4" key="1">
    <citation type="submission" date="2013-12" db="EMBL/GenBank/DDBJ databases">
        <title>The Genome Sequence of Aphanomyces astaci APO3.</title>
        <authorList>
            <consortium name="The Broad Institute Genomics Platform"/>
            <person name="Russ C."/>
            <person name="Tyler B."/>
            <person name="van West P."/>
            <person name="Dieguez-Uribeondo J."/>
            <person name="Young S.K."/>
            <person name="Zeng Q."/>
            <person name="Gargeya S."/>
            <person name="Fitzgerald M."/>
            <person name="Abouelleil A."/>
            <person name="Alvarado L."/>
            <person name="Chapman S.B."/>
            <person name="Gainer-Dewar J."/>
            <person name="Goldberg J."/>
            <person name="Griggs A."/>
            <person name="Gujja S."/>
            <person name="Hansen M."/>
            <person name="Howarth C."/>
            <person name="Imamovic A."/>
            <person name="Ireland A."/>
            <person name="Larimer J."/>
            <person name="McCowan C."/>
            <person name="Murphy C."/>
            <person name="Pearson M."/>
            <person name="Poon T.W."/>
            <person name="Priest M."/>
            <person name="Roberts A."/>
            <person name="Saif S."/>
            <person name="Shea T."/>
            <person name="Sykes S."/>
            <person name="Wortman J."/>
            <person name="Nusbaum C."/>
            <person name="Birren B."/>
        </authorList>
    </citation>
    <scope>NUCLEOTIDE SEQUENCE [LARGE SCALE GENOMIC DNA]</scope>
    <source>
        <strain evidence="4">APO3</strain>
    </source>
</reference>
<sequence length="349" mass="38440">MTTRDELPPAVDAPSSNVGATTSPAPPPSLLLFPPVDPLENGLMALIAPSEESGTAIDGNRTKLQGSVLAAIVAWVEVIAFLGETFFAMILSVVCRSALHALATVVLSSNPSLPPSKPNVWESLWDATFVCLYVLRRSAANFHQPSLQAWIQRLGLWPPISMSSSVALALIAYQVVGFAVVVSWQYWTNNWVFTWSNYSTLQHVLEILLFSPIKEELVFRGVAFHLVVNRLPMYPKQAVGVVSVLFGSTHLLNVRHANFSALYVAMQLCFGIEIGYFYGLQYIQTRSLGQLVVLHIVNNVLSSFTSTQMEDLLASPLLLVLFVHSVVVYGVLIRYTLGQLHHFDRTKSS</sequence>
<dbReference type="PANTHER" id="PTHR36435">
    <property type="entry name" value="SLR1288 PROTEIN"/>
    <property type="match status" value="1"/>
</dbReference>
<dbReference type="PANTHER" id="PTHR36435:SF1">
    <property type="entry name" value="CAAX AMINO TERMINAL PROTEASE FAMILY PROTEIN"/>
    <property type="match status" value="1"/>
</dbReference>
<dbReference type="GO" id="GO:0004175">
    <property type="term" value="F:endopeptidase activity"/>
    <property type="evidence" value="ECO:0007669"/>
    <property type="project" value="UniProtKB-ARBA"/>
</dbReference>
<evidence type="ECO:0000313" key="4">
    <source>
        <dbReference type="EMBL" id="ETV69535.1"/>
    </source>
</evidence>
<feature type="domain" description="CAAX prenyl protease 2/Lysostaphin resistance protein A-like" evidence="3">
    <location>
        <begin position="204"/>
        <end position="301"/>
    </location>
</feature>
<keyword evidence="2" id="KW-0812">Transmembrane</keyword>
<name>W4FPZ7_APHAT</name>
<protein>
    <recommendedName>
        <fullName evidence="3">CAAX prenyl protease 2/Lysostaphin resistance protein A-like domain-containing protein</fullName>
    </recommendedName>
</protein>
<dbReference type="InterPro" id="IPR003675">
    <property type="entry name" value="Rce1/LyrA-like_dom"/>
</dbReference>
<feature type="transmembrane region" description="Helical" evidence="2">
    <location>
        <begin position="166"/>
        <end position="187"/>
    </location>
</feature>
<proteinExistence type="predicted"/>
<feature type="transmembrane region" description="Helical" evidence="2">
    <location>
        <begin position="261"/>
        <end position="280"/>
    </location>
</feature>
<dbReference type="VEuPathDB" id="FungiDB:H257_14771"/>
<dbReference type="EMBL" id="KI913175">
    <property type="protein sequence ID" value="ETV69535.1"/>
    <property type="molecule type" value="Genomic_DNA"/>
</dbReference>
<dbReference type="Pfam" id="PF02517">
    <property type="entry name" value="Rce1-like"/>
    <property type="match status" value="1"/>
</dbReference>
<evidence type="ECO:0000256" key="1">
    <source>
        <dbReference type="SAM" id="MobiDB-lite"/>
    </source>
</evidence>
<keyword evidence="2" id="KW-0472">Membrane</keyword>
<dbReference type="GeneID" id="20816767"/>
<dbReference type="OrthoDB" id="271604at2759"/>
<keyword evidence="2" id="KW-1133">Transmembrane helix</keyword>
<accession>W4FPZ7</accession>
<evidence type="ECO:0000256" key="2">
    <source>
        <dbReference type="SAM" id="Phobius"/>
    </source>
</evidence>
<dbReference type="GO" id="GO:0080120">
    <property type="term" value="P:CAAX-box protein maturation"/>
    <property type="evidence" value="ECO:0007669"/>
    <property type="project" value="UniProtKB-ARBA"/>
</dbReference>
<dbReference type="InterPro" id="IPR052710">
    <property type="entry name" value="CAAX_protease"/>
</dbReference>
<evidence type="ECO:0000259" key="3">
    <source>
        <dbReference type="Pfam" id="PF02517"/>
    </source>
</evidence>
<gene>
    <name evidence="4" type="ORF">H257_14771</name>
</gene>
<dbReference type="AlphaFoldDB" id="W4FPZ7"/>
<feature type="transmembrane region" description="Helical" evidence="2">
    <location>
        <begin position="317"/>
        <end position="337"/>
    </location>
</feature>
<feature type="compositionally biased region" description="Polar residues" evidence="1">
    <location>
        <begin position="14"/>
        <end position="23"/>
    </location>
</feature>
<dbReference type="RefSeq" id="XP_009840959.1">
    <property type="nucleotide sequence ID" value="XM_009842657.1"/>
</dbReference>
<feature type="transmembrane region" description="Helical" evidence="2">
    <location>
        <begin position="68"/>
        <end position="94"/>
    </location>
</feature>
<feature type="region of interest" description="Disordered" evidence="1">
    <location>
        <begin position="1"/>
        <end position="28"/>
    </location>
</feature>
<organism evidence="4">
    <name type="scientific">Aphanomyces astaci</name>
    <name type="common">Crayfish plague agent</name>
    <dbReference type="NCBI Taxonomy" id="112090"/>
    <lineage>
        <taxon>Eukaryota</taxon>
        <taxon>Sar</taxon>
        <taxon>Stramenopiles</taxon>
        <taxon>Oomycota</taxon>
        <taxon>Saprolegniomycetes</taxon>
        <taxon>Saprolegniales</taxon>
        <taxon>Verrucalvaceae</taxon>
        <taxon>Aphanomyces</taxon>
    </lineage>
</organism>